<feature type="transmembrane region" description="Helical" evidence="1">
    <location>
        <begin position="12"/>
        <end position="31"/>
    </location>
</feature>
<evidence type="ECO:0000256" key="1">
    <source>
        <dbReference type="SAM" id="Phobius"/>
    </source>
</evidence>
<evidence type="ECO:0000313" key="2">
    <source>
        <dbReference type="EMBL" id="PKI57289.1"/>
    </source>
</evidence>
<dbReference type="PANTHER" id="PTHR34545">
    <property type="entry name" value="CLAVATA3/ESR (CLE)-RELATED PROTEIN 22"/>
    <property type="match status" value="1"/>
</dbReference>
<accession>A0A2I0JLZ3</accession>
<protein>
    <submittedName>
        <fullName evidence="2">Uncharacterized protein</fullName>
    </submittedName>
</protein>
<keyword evidence="3" id="KW-1185">Reference proteome</keyword>
<name>A0A2I0JLZ3_PUNGR</name>
<sequence length="96" mass="10730">MTVHSKGVLRRCGMMLLWVVVISSEVSFLLADHERDDHAPLYPPSSRKSRFFSTVSVVHMPTSSPPLAGPSVDPDPNKLYEEDKRIIHTGPNPLHN</sequence>
<dbReference type="PANTHER" id="PTHR34545:SF7">
    <property type="entry name" value="CLAVATA3_ESR (CLE)-RELATED PROTEIN 16"/>
    <property type="match status" value="1"/>
</dbReference>
<evidence type="ECO:0000313" key="3">
    <source>
        <dbReference type="Proteomes" id="UP000233551"/>
    </source>
</evidence>
<gene>
    <name evidence="2" type="ORF">CRG98_022328</name>
</gene>
<organism evidence="2 3">
    <name type="scientific">Punica granatum</name>
    <name type="common">Pomegranate</name>
    <dbReference type="NCBI Taxonomy" id="22663"/>
    <lineage>
        <taxon>Eukaryota</taxon>
        <taxon>Viridiplantae</taxon>
        <taxon>Streptophyta</taxon>
        <taxon>Embryophyta</taxon>
        <taxon>Tracheophyta</taxon>
        <taxon>Spermatophyta</taxon>
        <taxon>Magnoliopsida</taxon>
        <taxon>eudicotyledons</taxon>
        <taxon>Gunneridae</taxon>
        <taxon>Pentapetalae</taxon>
        <taxon>rosids</taxon>
        <taxon>malvids</taxon>
        <taxon>Myrtales</taxon>
        <taxon>Lythraceae</taxon>
        <taxon>Punica</taxon>
    </lineage>
</organism>
<dbReference type="GO" id="GO:0048731">
    <property type="term" value="P:system development"/>
    <property type="evidence" value="ECO:0007669"/>
    <property type="project" value="InterPro"/>
</dbReference>
<dbReference type="EMBL" id="PGOL01001516">
    <property type="protein sequence ID" value="PKI57289.1"/>
    <property type="molecule type" value="Genomic_DNA"/>
</dbReference>
<reference evidence="2 3" key="1">
    <citation type="submission" date="2017-11" db="EMBL/GenBank/DDBJ databases">
        <title>De-novo sequencing of pomegranate (Punica granatum L.) genome.</title>
        <authorList>
            <person name="Akparov Z."/>
            <person name="Amiraslanov A."/>
            <person name="Hajiyeva S."/>
            <person name="Abbasov M."/>
            <person name="Kaur K."/>
            <person name="Hamwieh A."/>
            <person name="Solovyev V."/>
            <person name="Salamov A."/>
            <person name="Braich B."/>
            <person name="Kosarev P."/>
            <person name="Mahmoud A."/>
            <person name="Hajiyev E."/>
            <person name="Babayeva S."/>
            <person name="Izzatullayeva V."/>
            <person name="Mammadov A."/>
            <person name="Mammadov A."/>
            <person name="Sharifova S."/>
            <person name="Ojaghi J."/>
            <person name="Eynullazada K."/>
            <person name="Bayramov B."/>
            <person name="Abdulazimova A."/>
            <person name="Shahmuradov I."/>
        </authorList>
    </citation>
    <scope>NUCLEOTIDE SEQUENCE [LARGE SCALE GENOMIC DNA]</scope>
    <source>
        <strain evidence="3">cv. AG2017</strain>
        <tissue evidence="2">Leaf</tissue>
    </source>
</reference>
<dbReference type="InterPro" id="IPR033249">
    <property type="entry name" value="CLE_plant"/>
</dbReference>
<comment type="caution">
    <text evidence="2">The sequence shown here is derived from an EMBL/GenBank/DDBJ whole genome shotgun (WGS) entry which is preliminary data.</text>
</comment>
<keyword evidence="1" id="KW-0812">Transmembrane</keyword>
<dbReference type="Proteomes" id="UP000233551">
    <property type="component" value="Unassembled WGS sequence"/>
</dbReference>
<keyword evidence="1" id="KW-0472">Membrane</keyword>
<keyword evidence="1" id="KW-1133">Transmembrane helix</keyword>
<proteinExistence type="predicted"/>
<dbReference type="AlphaFoldDB" id="A0A2I0JLZ3"/>